<reference evidence="2" key="1">
    <citation type="submission" date="2024-05" db="EMBL/GenBank/DDBJ databases">
        <title>Planctomycetes of the genus Singulisphaera possess chitinolytic capabilities.</title>
        <authorList>
            <person name="Ivanova A."/>
        </authorList>
    </citation>
    <scope>NUCLEOTIDE SEQUENCE</scope>
    <source>
        <strain evidence="2">Ch08T</strain>
    </source>
</reference>
<dbReference type="CDD" id="cd02440">
    <property type="entry name" value="AdoMet_MTases"/>
    <property type="match status" value="1"/>
</dbReference>
<accession>A0AAU7CBD3</accession>
<dbReference type="RefSeq" id="WP_406695199.1">
    <property type="nucleotide sequence ID" value="NZ_CP155447.1"/>
</dbReference>
<proteinExistence type="predicted"/>
<dbReference type="EMBL" id="CP155447">
    <property type="protein sequence ID" value="XBH02457.1"/>
    <property type="molecule type" value="Genomic_DNA"/>
</dbReference>
<dbReference type="GO" id="GO:0032259">
    <property type="term" value="P:methylation"/>
    <property type="evidence" value="ECO:0007669"/>
    <property type="project" value="UniProtKB-KW"/>
</dbReference>
<dbReference type="Gene3D" id="3.40.50.150">
    <property type="entry name" value="Vaccinia Virus protein VP39"/>
    <property type="match status" value="1"/>
</dbReference>
<evidence type="ECO:0000256" key="1">
    <source>
        <dbReference type="SAM" id="MobiDB-lite"/>
    </source>
</evidence>
<dbReference type="GO" id="GO:0008168">
    <property type="term" value="F:methyltransferase activity"/>
    <property type="evidence" value="ECO:0007669"/>
    <property type="project" value="UniProtKB-KW"/>
</dbReference>
<name>A0AAU7CBD3_9BACT</name>
<dbReference type="InterPro" id="IPR029063">
    <property type="entry name" value="SAM-dependent_MTases_sf"/>
</dbReference>
<protein>
    <submittedName>
        <fullName evidence="2">Methyltransferase domain-containing protein</fullName>
    </submittedName>
</protein>
<evidence type="ECO:0000313" key="2">
    <source>
        <dbReference type="EMBL" id="XBH02457.1"/>
    </source>
</evidence>
<sequence>MDLLDDDELERSAVVANCRMNRERNLAGTNGYDKELGFNPLDLLRERASNGRSATWLDLCCGSGKALIEAARIVHNNGLGTTITIVGVDLVGMFLRPDPDLPGLRLVTASLSAWGADRQYDVITCVHGLHYVGDKLRLISRAASWLTEDGLFAASLDLHNLRWSDGSAAGRNVSTALRREGVEYDPRRRLIRCRGKKALLDLPFRYMGADDRAGPNSTGQPAVNSYYDRVSGPS</sequence>
<dbReference type="SUPFAM" id="SSF53335">
    <property type="entry name" value="S-adenosyl-L-methionine-dependent methyltransferases"/>
    <property type="match status" value="1"/>
</dbReference>
<dbReference type="AlphaFoldDB" id="A0AAU7CBD3"/>
<keyword evidence="2" id="KW-0808">Transferase</keyword>
<feature type="region of interest" description="Disordered" evidence="1">
    <location>
        <begin position="211"/>
        <end position="234"/>
    </location>
</feature>
<dbReference type="Pfam" id="PF13489">
    <property type="entry name" value="Methyltransf_23"/>
    <property type="match status" value="1"/>
</dbReference>
<gene>
    <name evidence="2" type="ORF">V5E97_29600</name>
</gene>
<organism evidence="2">
    <name type="scientific">Singulisphaera sp. Ch08</name>
    <dbReference type="NCBI Taxonomy" id="3120278"/>
    <lineage>
        <taxon>Bacteria</taxon>
        <taxon>Pseudomonadati</taxon>
        <taxon>Planctomycetota</taxon>
        <taxon>Planctomycetia</taxon>
        <taxon>Isosphaerales</taxon>
        <taxon>Isosphaeraceae</taxon>
        <taxon>Singulisphaera</taxon>
    </lineage>
</organism>
<keyword evidence="2" id="KW-0489">Methyltransferase</keyword>